<feature type="domain" description="EamA" evidence="7">
    <location>
        <begin position="174"/>
        <end position="302"/>
    </location>
</feature>
<dbReference type="AlphaFoldDB" id="A0A246JK28"/>
<dbReference type="InterPro" id="IPR037185">
    <property type="entry name" value="EmrE-like"/>
</dbReference>
<keyword evidence="4 6" id="KW-1133">Transmembrane helix</keyword>
<dbReference type="InterPro" id="IPR000620">
    <property type="entry name" value="EamA_dom"/>
</dbReference>
<gene>
    <name evidence="8" type="ORF">CDN99_00150</name>
</gene>
<evidence type="ECO:0000256" key="3">
    <source>
        <dbReference type="ARBA" id="ARBA00022692"/>
    </source>
</evidence>
<evidence type="ECO:0000256" key="4">
    <source>
        <dbReference type="ARBA" id="ARBA00022989"/>
    </source>
</evidence>
<evidence type="ECO:0000313" key="8">
    <source>
        <dbReference type="EMBL" id="OWQ92961.1"/>
    </source>
</evidence>
<feature type="transmembrane region" description="Helical" evidence="6">
    <location>
        <begin position="285"/>
        <end position="303"/>
    </location>
</feature>
<feature type="transmembrane region" description="Helical" evidence="6">
    <location>
        <begin position="229"/>
        <end position="252"/>
    </location>
</feature>
<feature type="transmembrane region" description="Helical" evidence="6">
    <location>
        <begin position="143"/>
        <end position="161"/>
    </location>
</feature>
<name>A0A246JK28_9BURK</name>
<comment type="subcellular location">
    <subcellularLocation>
        <location evidence="1">Membrane</location>
        <topology evidence="1">Multi-pass membrane protein</topology>
    </subcellularLocation>
</comment>
<feature type="transmembrane region" description="Helical" evidence="6">
    <location>
        <begin position="84"/>
        <end position="106"/>
    </location>
</feature>
<feature type="transmembrane region" description="Helical" evidence="6">
    <location>
        <begin position="167"/>
        <end position="186"/>
    </location>
</feature>
<evidence type="ECO:0000256" key="2">
    <source>
        <dbReference type="ARBA" id="ARBA00007362"/>
    </source>
</evidence>
<evidence type="ECO:0000259" key="7">
    <source>
        <dbReference type="Pfam" id="PF00892"/>
    </source>
</evidence>
<organism evidence="8 9">
    <name type="scientific">Roseateles aquatilis</name>
    <dbReference type="NCBI Taxonomy" id="431061"/>
    <lineage>
        <taxon>Bacteria</taxon>
        <taxon>Pseudomonadati</taxon>
        <taxon>Pseudomonadota</taxon>
        <taxon>Betaproteobacteria</taxon>
        <taxon>Burkholderiales</taxon>
        <taxon>Sphaerotilaceae</taxon>
        <taxon>Roseateles</taxon>
    </lineage>
</organism>
<evidence type="ECO:0000313" key="9">
    <source>
        <dbReference type="Proteomes" id="UP000197468"/>
    </source>
</evidence>
<feature type="transmembrane region" description="Helical" evidence="6">
    <location>
        <begin position="198"/>
        <end position="217"/>
    </location>
</feature>
<dbReference type="EMBL" id="NIOF01000001">
    <property type="protein sequence ID" value="OWQ92961.1"/>
    <property type="molecule type" value="Genomic_DNA"/>
</dbReference>
<reference evidence="8 9" key="1">
    <citation type="journal article" date="2008" name="Int. J. Syst. Evol. Microbiol.">
        <title>Description of Roseateles aquatilis sp. nov. and Roseateles terrae sp. nov., in the class Betaproteobacteria, and emended description of the genus Roseateles.</title>
        <authorList>
            <person name="Gomila M."/>
            <person name="Bowien B."/>
            <person name="Falsen E."/>
            <person name="Moore E.R."/>
            <person name="Lalucat J."/>
        </authorList>
    </citation>
    <scope>NUCLEOTIDE SEQUENCE [LARGE SCALE GENOMIC DNA]</scope>
    <source>
        <strain evidence="8 9">CCUG 48205</strain>
    </source>
</reference>
<keyword evidence="9" id="KW-1185">Reference proteome</keyword>
<evidence type="ECO:0000256" key="1">
    <source>
        <dbReference type="ARBA" id="ARBA00004141"/>
    </source>
</evidence>
<feature type="transmembrane region" description="Helical" evidence="6">
    <location>
        <begin position="112"/>
        <end position="134"/>
    </location>
</feature>
<dbReference type="SUPFAM" id="SSF103481">
    <property type="entry name" value="Multidrug resistance efflux transporter EmrE"/>
    <property type="match status" value="2"/>
</dbReference>
<feature type="transmembrane region" description="Helical" evidence="6">
    <location>
        <begin position="259"/>
        <end position="279"/>
    </location>
</feature>
<dbReference type="Pfam" id="PF00892">
    <property type="entry name" value="EamA"/>
    <property type="match status" value="2"/>
</dbReference>
<keyword evidence="5 6" id="KW-0472">Membrane</keyword>
<dbReference type="OrthoDB" id="9809509at2"/>
<dbReference type="GO" id="GO:0016020">
    <property type="term" value="C:membrane"/>
    <property type="evidence" value="ECO:0007669"/>
    <property type="project" value="UniProtKB-SubCell"/>
</dbReference>
<proteinExistence type="inferred from homology"/>
<feature type="domain" description="EamA" evidence="7">
    <location>
        <begin position="29"/>
        <end position="157"/>
    </location>
</feature>
<accession>A0A246JK28</accession>
<protein>
    <submittedName>
        <fullName evidence="8">EamA family transporter</fullName>
    </submittedName>
</protein>
<keyword evidence="3 6" id="KW-0812">Transmembrane</keyword>
<sequence>MSTRPAAGASSQAFGTGGLAALVALSLPVLFILLWSTGYIAGKLALPHAGPFTLLTLRFGLAALVLLAVSVVTRAPWPKTARQWGHLAVVGLLMQVLHFSGIYAALQWGLPAGIAALMIGLMPLATALGAHLWLSERLAGRQWLGLLGGLAGVALVIAGRPMGGGAWQAYGAGLLGLAGLVAGTLYQKRYCAGMDLRTGSGIQMTVSTLAVLGLALWREQAMPDWSVELIASTLWLALVNSIGAFSLMFVMIRRGQAGAVARLFYLVPGVSALMGAAFLGEHLGALSVAGFVLTAIAVGLASMTRAGR</sequence>
<feature type="transmembrane region" description="Helical" evidence="6">
    <location>
        <begin position="55"/>
        <end position="72"/>
    </location>
</feature>
<comment type="caution">
    <text evidence="8">The sequence shown here is derived from an EMBL/GenBank/DDBJ whole genome shotgun (WGS) entry which is preliminary data.</text>
</comment>
<dbReference type="InterPro" id="IPR050638">
    <property type="entry name" value="AA-Vitamin_Transporters"/>
</dbReference>
<comment type="similarity">
    <text evidence="2">Belongs to the EamA transporter family.</text>
</comment>
<evidence type="ECO:0000256" key="5">
    <source>
        <dbReference type="ARBA" id="ARBA00023136"/>
    </source>
</evidence>
<dbReference type="PANTHER" id="PTHR32322">
    <property type="entry name" value="INNER MEMBRANE TRANSPORTER"/>
    <property type="match status" value="1"/>
</dbReference>
<evidence type="ECO:0000256" key="6">
    <source>
        <dbReference type="SAM" id="Phobius"/>
    </source>
</evidence>
<feature type="transmembrane region" description="Helical" evidence="6">
    <location>
        <begin position="12"/>
        <end position="35"/>
    </location>
</feature>
<dbReference type="PANTHER" id="PTHR32322:SF2">
    <property type="entry name" value="EAMA DOMAIN-CONTAINING PROTEIN"/>
    <property type="match status" value="1"/>
</dbReference>
<dbReference type="Proteomes" id="UP000197468">
    <property type="component" value="Unassembled WGS sequence"/>
</dbReference>